<reference evidence="1" key="2">
    <citation type="journal article" date="2015" name="Data Brief">
        <title>Shoot transcriptome of the giant reed, Arundo donax.</title>
        <authorList>
            <person name="Barrero R.A."/>
            <person name="Guerrero F.D."/>
            <person name="Moolhuijzen P."/>
            <person name="Goolsby J.A."/>
            <person name="Tidwell J."/>
            <person name="Bellgard S.E."/>
            <person name="Bellgard M.I."/>
        </authorList>
    </citation>
    <scope>NUCLEOTIDE SEQUENCE</scope>
    <source>
        <tissue evidence="1">Shoot tissue taken approximately 20 cm above the soil surface</tissue>
    </source>
</reference>
<name>A0A0A8ZLQ1_ARUDO</name>
<reference evidence="1" key="1">
    <citation type="submission" date="2014-09" db="EMBL/GenBank/DDBJ databases">
        <authorList>
            <person name="Magalhaes I.L.F."/>
            <person name="Oliveira U."/>
            <person name="Santos F.R."/>
            <person name="Vidigal T.H.D.A."/>
            <person name="Brescovit A.D."/>
            <person name="Santos A.J."/>
        </authorList>
    </citation>
    <scope>NUCLEOTIDE SEQUENCE</scope>
    <source>
        <tissue evidence="1">Shoot tissue taken approximately 20 cm above the soil surface</tissue>
    </source>
</reference>
<organism evidence="1">
    <name type="scientific">Arundo donax</name>
    <name type="common">Giant reed</name>
    <name type="synonym">Donax arundinaceus</name>
    <dbReference type="NCBI Taxonomy" id="35708"/>
    <lineage>
        <taxon>Eukaryota</taxon>
        <taxon>Viridiplantae</taxon>
        <taxon>Streptophyta</taxon>
        <taxon>Embryophyta</taxon>
        <taxon>Tracheophyta</taxon>
        <taxon>Spermatophyta</taxon>
        <taxon>Magnoliopsida</taxon>
        <taxon>Liliopsida</taxon>
        <taxon>Poales</taxon>
        <taxon>Poaceae</taxon>
        <taxon>PACMAD clade</taxon>
        <taxon>Arundinoideae</taxon>
        <taxon>Arundineae</taxon>
        <taxon>Arundo</taxon>
    </lineage>
</organism>
<dbReference type="AlphaFoldDB" id="A0A0A8ZLQ1"/>
<dbReference type="EMBL" id="GBRH01262113">
    <property type="protein sequence ID" value="JAD35782.1"/>
    <property type="molecule type" value="Transcribed_RNA"/>
</dbReference>
<protein>
    <submittedName>
        <fullName evidence="1">Uncharacterized protein</fullName>
    </submittedName>
</protein>
<accession>A0A0A8ZLQ1</accession>
<proteinExistence type="predicted"/>
<evidence type="ECO:0000313" key="1">
    <source>
        <dbReference type="EMBL" id="JAD35782.1"/>
    </source>
</evidence>
<sequence>MRCCILCLIVGFGFFNYQGLRLNLNQILKILRAIPWSEQV</sequence>